<dbReference type="Gene3D" id="3.40.630.30">
    <property type="match status" value="1"/>
</dbReference>
<evidence type="ECO:0000256" key="1">
    <source>
        <dbReference type="SAM" id="MobiDB-lite"/>
    </source>
</evidence>
<reference evidence="3" key="1">
    <citation type="submission" date="2017-01" db="EMBL/GenBank/DDBJ databases">
        <authorList>
            <person name="Varghese N."/>
            <person name="Submissions S."/>
        </authorList>
    </citation>
    <scope>NUCLEOTIDE SEQUENCE [LARGE SCALE GENOMIC DNA]</scope>
    <source>
        <strain evidence="3">DSM 29590</strain>
    </source>
</reference>
<keyword evidence="3" id="KW-1185">Reference proteome</keyword>
<evidence type="ECO:0000313" key="2">
    <source>
        <dbReference type="EMBL" id="SIS17009.1"/>
    </source>
</evidence>
<keyword evidence="2" id="KW-0808">Transferase</keyword>
<dbReference type="SUPFAM" id="SSF55729">
    <property type="entry name" value="Acyl-CoA N-acyltransferases (Nat)"/>
    <property type="match status" value="1"/>
</dbReference>
<gene>
    <name evidence="2" type="ORF">SAMN05421666_2165</name>
</gene>
<dbReference type="OrthoDB" id="9808687at2"/>
<feature type="compositionally biased region" description="Basic residues" evidence="1">
    <location>
        <begin position="155"/>
        <end position="169"/>
    </location>
</feature>
<dbReference type="RefSeq" id="WP_076533834.1">
    <property type="nucleotide sequence ID" value="NZ_FOAC01000005.1"/>
</dbReference>
<organism evidence="2 3">
    <name type="scientific">Roseovarius nanhaiticus</name>
    <dbReference type="NCBI Taxonomy" id="573024"/>
    <lineage>
        <taxon>Bacteria</taxon>
        <taxon>Pseudomonadati</taxon>
        <taxon>Pseudomonadota</taxon>
        <taxon>Alphaproteobacteria</taxon>
        <taxon>Rhodobacterales</taxon>
        <taxon>Roseobacteraceae</taxon>
        <taxon>Roseovarius</taxon>
    </lineage>
</organism>
<feature type="region of interest" description="Disordered" evidence="1">
    <location>
        <begin position="153"/>
        <end position="173"/>
    </location>
</feature>
<proteinExistence type="predicted"/>
<dbReference type="Proteomes" id="UP000186019">
    <property type="component" value="Unassembled WGS sequence"/>
</dbReference>
<dbReference type="AlphaFoldDB" id="A0A1N7GWR4"/>
<protein>
    <submittedName>
        <fullName evidence="2">Acetyltransferase (GNAT) domain-containing protein</fullName>
    </submittedName>
</protein>
<sequence length="318" mass="34665">MNKTPSIRRYTPDDAEAWNAFVAASGNGTFLHDRGFMEYHADRFTDHSLVVEAEGVIVALLPANRDGCVLKSHGGLTYGGLITGPSMSAALMVDIIAALREALIAEGFERLIYKAIPHIFHRYPAEQDVYALIQQGAQLSQVDLSSAVSLGHAPKMSKSKRQGATRARKAGLEPRESDDFAGFWEMLTARLSDAHDAAPTHTLDEITLLRARFPDRIRLYVADGAAGAEGGVVVFDCGGAVHVQYMATTDAGRQNGALDLIVAHLLAEVYADRVWLNFGISTTDAGRILNTGLARQKEMFGARSVLFTQYNWDLRQTS</sequence>
<name>A0A1N7GWR4_9RHOB</name>
<evidence type="ECO:0000313" key="3">
    <source>
        <dbReference type="Proteomes" id="UP000186019"/>
    </source>
</evidence>
<dbReference type="EMBL" id="FTNV01000002">
    <property type="protein sequence ID" value="SIS17009.1"/>
    <property type="molecule type" value="Genomic_DNA"/>
</dbReference>
<dbReference type="STRING" id="573024.SAMN05216208_3465"/>
<dbReference type="InterPro" id="IPR016181">
    <property type="entry name" value="Acyl_CoA_acyltransferase"/>
</dbReference>
<accession>A0A1N7GWR4</accession>
<dbReference type="GO" id="GO:0016740">
    <property type="term" value="F:transferase activity"/>
    <property type="evidence" value="ECO:0007669"/>
    <property type="project" value="UniProtKB-KW"/>
</dbReference>